<gene>
    <name evidence="2" type="ORF">M422DRAFT_56175</name>
</gene>
<dbReference type="HOGENOM" id="CLU_1251372_0_0_1"/>
<reference evidence="2 3" key="1">
    <citation type="submission" date="2014-06" db="EMBL/GenBank/DDBJ databases">
        <title>Evolutionary Origins and Diversification of the Mycorrhizal Mutualists.</title>
        <authorList>
            <consortium name="DOE Joint Genome Institute"/>
            <consortium name="Mycorrhizal Genomics Consortium"/>
            <person name="Kohler A."/>
            <person name="Kuo A."/>
            <person name="Nagy L.G."/>
            <person name="Floudas D."/>
            <person name="Copeland A."/>
            <person name="Barry K.W."/>
            <person name="Cichocki N."/>
            <person name="Veneault-Fourrey C."/>
            <person name="LaButti K."/>
            <person name="Lindquist E.A."/>
            <person name="Lipzen A."/>
            <person name="Lundell T."/>
            <person name="Morin E."/>
            <person name="Murat C."/>
            <person name="Riley R."/>
            <person name="Ohm R."/>
            <person name="Sun H."/>
            <person name="Tunlid A."/>
            <person name="Henrissat B."/>
            <person name="Grigoriev I.V."/>
            <person name="Hibbett D.S."/>
            <person name="Martin F."/>
        </authorList>
    </citation>
    <scope>NUCLEOTIDE SEQUENCE [LARGE SCALE GENOMIC DNA]</scope>
    <source>
        <strain evidence="2 3">SS14</strain>
    </source>
</reference>
<organism evidence="2 3">
    <name type="scientific">Sphaerobolus stellatus (strain SS14)</name>
    <dbReference type="NCBI Taxonomy" id="990650"/>
    <lineage>
        <taxon>Eukaryota</taxon>
        <taxon>Fungi</taxon>
        <taxon>Dikarya</taxon>
        <taxon>Basidiomycota</taxon>
        <taxon>Agaricomycotina</taxon>
        <taxon>Agaricomycetes</taxon>
        <taxon>Phallomycetidae</taxon>
        <taxon>Geastrales</taxon>
        <taxon>Sphaerobolaceae</taxon>
        <taxon>Sphaerobolus</taxon>
    </lineage>
</organism>
<protein>
    <submittedName>
        <fullName evidence="2">Uncharacterized protein</fullName>
    </submittedName>
</protein>
<evidence type="ECO:0000313" key="3">
    <source>
        <dbReference type="Proteomes" id="UP000054279"/>
    </source>
</evidence>
<evidence type="ECO:0000313" key="2">
    <source>
        <dbReference type="EMBL" id="KIJ24977.1"/>
    </source>
</evidence>
<sequence length="221" mass="24339">MPASEVYESAMLGPDEVKVIVPWQLHINVSKPCVAMVYFASRVKVDKQGNIIAPEDALWDAITSYLHMTFGESVSHTYSFNSNPTTGKLCAQLLGKARAKEATQRSQTGTACSWNLGGWLLKGESGELLETQRFCWIEQCDDVMIEVKKVVLQAVGHRSDEEEGESFDLNGEGMESSMEADSEPEAEAVPLCGMKRPSPDVDAMQPSKPKKAKKQAHTCRI</sequence>
<feature type="compositionally biased region" description="Basic residues" evidence="1">
    <location>
        <begin position="208"/>
        <end position="221"/>
    </location>
</feature>
<name>A0A0C9U7D2_SPHS4</name>
<evidence type="ECO:0000256" key="1">
    <source>
        <dbReference type="SAM" id="MobiDB-lite"/>
    </source>
</evidence>
<proteinExistence type="predicted"/>
<dbReference type="EMBL" id="KN837443">
    <property type="protein sequence ID" value="KIJ24977.1"/>
    <property type="molecule type" value="Genomic_DNA"/>
</dbReference>
<dbReference type="AlphaFoldDB" id="A0A0C9U7D2"/>
<keyword evidence="3" id="KW-1185">Reference proteome</keyword>
<accession>A0A0C9U7D2</accession>
<feature type="region of interest" description="Disordered" evidence="1">
    <location>
        <begin position="159"/>
        <end position="221"/>
    </location>
</feature>
<dbReference type="Proteomes" id="UP000054279">
    <property type="component" value="Unassembled WGS sequence"/>
</dbReference>